<keyword evidence="3 4" id="KW-0408">Iron</keyword>
<organism evidence="7 8">
    <name type="scientific">Thiomonas bhubaneswarensis</name>
    <dbReference type="NCBI Taxonomy" id="339866"/>
    <lineage>
        <taxon>Bacteria</taxon>
        <taxon>Pseudomonadati</taxon>
        <taxon>Pseudomonadota</taxon>
        <taxon>Betaproteobacteria</taxon>
        <taxon>Burkholderiales</taxon>
        <taxon>Thiomonas</taxon>
    </lineage>
</organism>
<dbReference type="GO" id="GO:0020037">
    <property type="term" value="F:heme binding"/>
    <property type="evidence" value="ECO:0007669"/>
    <property type="project" value="InterPro"/>
</dbReference>
<feature type="signal peptide" evidence="5">
    <location>
        <begin position="1"/>
        <end position="21"/>
    </location>
</feature>
<keyword evidence="2 4" id="KW-0479">Metal-binding</keyword>
<dbReference type="Proteomes" id="UP000183649">
    <property type="component" value="Unassembled WGS sequence"/>
</dbReference>
<evidence type="ECO:0000256" key="5">
    <source>
        <dbReference type="SAM" id="SignalP"/>
    </source>
</evidence>
<evidence type="ECO:0000313" key="8">
    <source>
        <dbReference type="Proteomes" id="UP000183649"/>
    </source>
</evidence>
<dbReference type="Gene3D" id="1.10.760.10">
    <property type="entry name" value="Cytochrome c-like domain"/>
    <property type="match status" value="1"/>
</dbReference>
<dbReference type="InterPro" id="IPR036909">
    <property type="entry name" value="Cyt_c-like_dom_sf"/>
</dbReference>
<dbReference type="SUPFAM" id="SSF46626">
    <property type="entry name" value="Cytochrome c"/>
    <property type="match status" value="1"/>
</dbReference>
<protein>
    <submittedName>
        <fullName evidence="7">Monoheme cytochrome SoxX (Sulfur oxidation)</fullName>
    </submittedName>
</protein>
<keyword evidence="8" id="KW-1185">Reference proteome</keyword>
<keyword evidence="5" id="KW-0732">Signal</keyword>
<proteinExistence type="predicted"/>
<evidence type="ECO:0000256" key="4">
    <source>
        <dbReference type="PROSITE-ProRule" id="PRU00433"/>
    </source>
</evidence>
<name>A0A0K6I465_9BURK</name>
<dbReference type="GO" id="GO:0009055">
    <property type="term" value="F:electron transfer activity"/>
    <property type="evidence" value="ECO:0007669"/>
    <property type="project" value="InterPro"/>
</dbReference>
<gene>
    <name evidence="7" type="ORF">Ga0061069_106149</name>
</gene>
<dbReference type="EMBL" id="CYHF01000006">
    <property type="protein sequence ID" value="CUA97944.1"/>
    <property type="molecule type" value="Genomic_DNA"/>
</dbReference>
<reference evidence="8" key="1">
    <citation type="submission" date="2015-08" db="EMBL/GenBank/DDBJ databases">
        <authorList>
            <person name="Varghese N."/>
        </authorList>
    </citation>
    <scope>NUCLEOTIDE SEQUENCE [LARGE SCALE GENOMIC DNA]</scope>
    <source>
        <strain evidence="8">DSM 18181</strain>
    </source>
</reference>
<dbReference type="PROSITE" id="PS51007">
    <property type="entry name" value="CYTC"/>
    <property type="match status" value="1"/>
</dbReference>
<feature type="domain" description="Cytochrome c" evidence="6">
    <location>
        <begin position="103"/>
        <end position="210"/>
    </location>
</feature>
<evidence type="ECO:0000256" key="1">
    <source>
        <dbReference type="ARBA" id="ARBA00022617"/>
    </source>
</evidence>
<dbReference type="NCBIfam" id="TIGR04485">
    <property type="entry name" value="thiosulf_SoxX"/>
    <property type="match status" value="1"/>
</dbReference>
<accession>A0A0K6I465</accession>
<dbReference type="GO" id="GO:0046872">
    <property type="term" value="F:metal ion binding"/>
    <property type="evidence" value="ECO:0007669"/>
    <property type="project" value="UniProtKB-KW"/>
</dbReference>
<dbReference type="InterPro" id="IPR009056">
    <property type="entry name" value="Cyt_c-like_dom"/>
</dbReference>
<dbReference type="PROSITE" id="PS51257">
    <property type="entry name" value="PROKAR_LIPOPROTEIN"/>
    <property type="match status" value="1"/>
</dbReference>
<keyword evidence="1 4" id="KW-0349">Heme</keyword>
<evidence type="ECO:0000313" key="7">
    <source>
        <dbReference type="EMBL" id="CUA97944.1"/>
    </source>
</evidence>
<sequence length="216" mass="23502">MKRTTLFVLMTAAAGVLGGCAGMNQSASSGGDPFATASFQSILKNDFQAKGQAGLDRLVQTKQQYECSKYEYLGKPMPEDMRKKLESEALAGIVYPKDNQYLGDWKAGLKIAQDGKGKQWSDNPDKPSGGNCLACHEMVKNDPSQGNIGPSLVDYGKLRGNSEAILKYTWGRIYDSAAFNACSWMPSFGAHKILTEQQMKDVMALLMDPKSPVNAN</sequence>
<evidence type="ECO:0000256" key="2">
    <source>
        <dbReference type="ARBA" id="ARBA00022723"/>
    </source>
</evidence>
<evidence type="ECO:0000256" key="3">
    <source>
        <dbReference type="ARBA" id="ARBA00023004"/>
    </source>
</evidence>
<dbReference type="InterPro" id="IPR030999">
    <property type="entry name" value="Thiosulf_SoxX"/>
</dbReference>
<dbReference type="AlphaFoldDB" id="A0A0K6I465"/>
<dbReference type="OrthoDB" id="8562939at2"/>
<dbReference type="RefSeq" id="WP_055450812.1">
    <property type="nucleotide sequence ID" value="NZ_CYHF01000006.1"/>
</dbReference>
<evidence type="ECO:0000259" key="6">
    <source>
        <dbReference type="PROSITE" id="PS51007"/>
    </source>
</evidence>
<dbReference type="STRING" id="339866.GCA_001418255_01941"/>
<feature type="chain" id="PRO_5005504663" evidence="5">
    <location>
        <begin position="22"/>
        <end position="216"/>
    </location>
</feature>